<name>A0A8K1FN85_PYTOL</name>
<dbReference type="Proteomes" id="UP000794436">
    <property type="component" value="Unassembled WGS sequence"/>
</dbReference>
<organism evidence="2 3">
    <name type="scientific">Pythium oligandrum</name>
    <name type="common">Mycoparasitic fungus</name>
    <dbReference type="NCBI Taxonomy" id="41045"/>
    <lineage>
        <taxon>Eukaryota</taxon>
        <taxon>Sar</taxon>
        <taxon>Stramenopiles</taxon>
        <taxon>Oomycota</taxon>
        <taxon>Peronosporomycetes</taxon>
        <taxon>Pythiales</taxon>
        <taxon>Pythiaceae</taxon>
        <taxon>Pythium</taxon>
    </lineage>
</organism>
<feature type="compositionally biased region" description="Basic and acidic residues" evidence="1">
    <location>
        <begin position="81"/>
        <end position="94"/>
    </location>
</feature>
<dbReference type="OrthoDB" id="62103at2759"/>
<keyword evidence="3" id="KW-1185">Reference proteome</keyword>
<dbReference type="EMBL" id="SPLM01000037">
    <property type="protein sequence ID" value="TMW65612.1"/>
    <property type="molecule type" value="Genomic_DNA"/>
</dbReference>
<feature type="compositionally biased region" description="Polar residues" evidence="1">
    <location>
        <begin position="117"/>
        <end position="128"/>
    </location>
</feature>
<feature type="region of interest" description="Disordered" evidence="1">
    <location>
        <begin position="276"/>
        <end position="336"/>
    </location>
</feature>
<feature type="compositionally biased region" description="Polar residues" evidence="1">
    <location>
        <begin position="327"/>
        <end position="336"/>
    </location>
</feature>
<evidence type="ECO:0000313" key="3">
    <source>
        <dbReference type="Proteomes" id="UP000794436"/>
    </source>
</evidence>
<evidence type="ECO:0000313" key="2">
    <source>
        <dbReference type="EMBL" id="TMW65612.1"/>
    </source>
</evidence>
<feature type="region of interest" description="Disordered" evidence="1">
    <location>
        <begin position="54"/>
        <end position="202"/>
    </location>
</feature>
<feature type="compositionally biased region" description="Low complexity" evidence="1">
    <location>
        <begin position="149"/>
        <end position="166"/>
    </location>
</feature>
<protein>
    <submittedName>
        <fullName evidence="2">Uncharacterized protein</fullName>
    </submittedName>
</protein>
<accession>A0A8K1FN85</accession>
<comment type="caution">
    <text evidence="2">The sequence shown here is derived from an EMBL/GenBank/DDBJ whole genome shotgun (WGS) entry which is preliminary data.</text>
</comment>
<reference evidence="2" key="1">
    <citation type="submission" date="2019-03" db="EMBL/GenBank/DDBJ databases">
        <title>Long read genome sequence of the mycoparasitic Pythium oligandrum ATCC 38472 isolated from sugarbeet rhizosphere.</title>
        <authorList>
            <person name="Gaulin E."/>
        </authorList>
    </citation>
    <scope>NUCLEOTIDE SEQUENCE</scope>
    <source>
        <strain evidence="2">ATCC 38472_TT</strain>
    </source>
</reference>
<evidence type="ECO:0000256" key="1">
    <source>
        <dbReference type="SAM" id="MobiDB-lite"/>
    </source>
</evidence>
<sequence length="441" mass="48630">MTGETTLYGRYRVPTTLLATDKGSLTQADQLPPRSKRYLNLSAASGDIFTALQAEAESDESQDHSTRPPSRQRHAFPTHLLDNRDFLSPKHDSKINVTPWHHEDEDEEEQAREEPAKTQSVATTSNSTRQERPPSRYMTKKTTIQRVNSHSSTSSSQSGGAHSPDSADGEPSGRLPSRRGGAASWNQAHHDPKTDGFAEVDESVPPPFRIEITTDSYQSQYIPASESNHRITAQDVDDVMLRRQGMLQARRWSSFGSNAQLKQQLLASMRTNVSEEAEVNHLRRPPPPREWLQRPEHPPYPTGGKAPLEPETTDCQPQRRSRESIMPPTSNNQASHQWFRSSTNPFFCASAATTTSAYEAMDFDTAIANTPLFEGDNDLMALPPLSDLHLDDFLGDPIASTAIPVPVVAAAATAGTAVSTLSAMKLHTSLGKDFLSLFAQH</sequence>
<dbReference type="AlphaFoldDB" id="A0A8K1FN85"/>
<proteinExistence type="predicted"/>
<gene>
    <name evidence="2" type="ORF">Poli38472_008254</name>
</gene>